<reference evidence="1" key="1">
    <citation type="submission" date="2020-04" db="EMBL/GenBank/DDBJ databases">
        <title>Peptoniphilus sp. nov. isolated from swine feces.</title>
        <authorList>
            <person name="Ryu S.W."/>
        </authorList>
    </citation>
    <scope>NUCLEOTIDE SEQUENCE [LARGE SCALE GENOMIC DNA]</scope>
    <source>
        <strain evidence="1">AGMB00490</strain>
    </source>
</reference>
<gene>
    <name evidence="1" type="ORF">HKO22_06915</name>
</gene>
<dbReference type="EMBL" id="JABDSR010000008">
    <property type="protein sequence ID" value="NMW85461.1"/>
    <property type="molecule type" value="Genomic_DNA"/>
</dbReference>
<evidence type="ECO:0000313" key="1">
    <source>
        <dbReference type="EMBL" id="NMW85461.1"/>
    </source>
</evidence>
<evidence type="ECO:0000313" key="2">
    <source>
        <dbReference type="Proteomes" id="UP000568273"/>
    </source>
</evidence>
<accession>A0A848RI44</accession>
<sequence>MYWYEKKLDNDIRDLIEEMEKISIEAIEQAKSQNINEILDRFGKFTNNKRSKNE</sequence>
<comment type="caution">
    <text evidence="1">The sequence shown here is derived from an EMBL/GenBank/DDBJ whole genome shotgun (WGS) entry which is preliminary data.</text>
</comment>
<proteinExistence type="predicted"/>
<protein>
    <submittedName>
        <fullName evidence="1">Uncharacterized protein</fullName>
    </submittedName>
</protein>
<dbReference type="Proteomes" id="UP000568273">
    <property type="component" value="Unassembled WGS sequence"/>
</dbReference>
<dbReference type="AlphaFoldDB" id="A0A848RI44"/>
<dbReference type="RefSeq" id="WP_169969498.1">
    <property type="nucleotide sequence ID" value="NZ_JABDSR010000008.1"/>
</dbReference>
<name>A0A848RI44_9FIRM</name>
<keyword evidence="2" id="KW-1185">Reference proteome</keyword>
<organism evidence="1 2">
    <name type="scientific">Peptoniphilus faecalis</name>
    <dbReference type="NCBI Taxonomy" id="2731255"/>
    <lineage>
        <taxon>Bacteria</taxon>
        <taxon>Bacillati</taxon>
        <taxon>Bacillota</taxon>
        <taxon>Tissierellia</taxon>
        <taxon>Tissierellales</taxon>
        <taxon>Peptoniphilaceae</taxon>
        <taxon>Peptoniphilus</taxon>
    </lineage>
</organism>